<feature type="domain" description="Phytochrome chromophore attachment site" evidence="4">
    <location>
        <begin position="32"/>
        <end position="177"/>
    </location>
</feature>
<evidence type="ECO:0000256" key="1">
    <source>
        <dbReference type="ARBA" id="ARBA00006402"/>
    </source>
</evidence>
<dbReference type="PROSITE" id="PS50046">
    <property type="entry name" value="PHYTOCHROME_2"/>
    <property type="match status" value="1"/>
</dbReference>
<keyword evidence="3" id="KW-0175">Coiled coil</keyword>
<dbReference type="PROSITE" id="PS50109">
    <property type="entry name" value="HIS_KIN"/>
    <property type="match status" value="1"/>
</dbReference>
<dbReference type="SMART" id="SM00387">
    <property type="entry name" value="HATPase_c"/>
    <property type="match status" value="1"/>
</dbReference>
<organism evidence="8 9">
    <name type="scientific">Allocoleopsis franciscana PCC 7113</name>
    <dbReference type="NCBI Taxonomy" id="1173027"/>
    <lineage>
        <taxon>Bacteria</taxon>
        <taxon>Bacillati</taxon>
        <taxon>Cyanobacteriota</taxon>
        <taxon>Cyanophyceae</taxon>
        <taxon>Coleofasciculales</taxon>
        <taxon>Coleofasciculaceae</taxon>
        <taxon>Allocoleopsis</taxon>
        <taxon>Allocoleopsis franciscana</taxon>
    </lineage>
</organism>
<dbReference type="PROSITE" id="PS50112">
    <property type="entry name" value="PAS"/>
    <property type="match status" value="3"/>
</dbReference>
<keyword evidence="2" id="KW-0418">Kinase</keyword>
<dbReference type="PANTHER" id="PTHR43065">
    <property type="entry name" value="SENSOR HISTIDINE KINASE"/>
    <property type="match status" value="1"/>
</dbReference>
<dbReference type="SMART" id="SM00091">
    <property type="entry name" value="PAS"/>
    <property type="match status" value="3"/>
</dbReference>
<dbReference type="InterPro" id="IPR003018">
    <property type="entry name" value="GAF"/>
</dbReference>
<dbReference type="SUPFAM" id="SSF55785">
    <property type="entry name" value="PYP-like sensor domain (PAS domain)"/>
    <property type="match status" value="3"/>
</dbReference>
<evidence type="ECO:0000259" key="5">
    <source>
        <dbReference type="PROSITE" id="PS50109"/>
    </source>
</evidence>
<dbReference type="Gene3D" id="3.30.450.40">
    <property type="match status" value="1"/>
</dbReference>
<dbReference type="RefSeq" id="WP_015184935.1">
    <property type="nucleotide sequence ID" value="NC_019738.1"/>
</dbReference>
<reference evidence="8 9" key="1">
    <citation type="submission" date="2012-06" db="EMBL/GenBank/DDBJ databases">
        <title>Finished chromosome of genome of Microcoleus sp. PCC 7113.</title>
        <authorList>
            <consortium name="US DOE Joint Genome Institute"/>
            <person name="Gugger M."/>
            <person name="Coursin T."/>
            <person name="Rippka R."/>
            <person name="Tandeau De Marsac N."/>
            <person name="Huntemann M."/>
            <person name="Wei C.-L."/>
            <person name="Han J."/>
            <person name="Detter J.C."/>
            <person name="Han C."/>
            <person name="Tapia R."/>
            <person name="Chen A."/>
            <person name="Kyrpides N."/>
            <person name="Mavromatis K."/>
            <person name="Markowitz V."/>
            <person name="Szeto E."/>
            <person name="Ivanova N."/>
            <person name="Pagani I."/>
            <person name="Pati A."/>
            <person name="Goodwin L."/>
            <person name="Nordberg H.P."/>
            <person name="Cantor M.N."/>
            <person name="Hua S.X."/>
            <person name="Woyke T."/>
            <person name="Kerfeld C.A."/>
        </authorList>
    </citation>
    <scope>NUCLEOTIDE SEQUENCE [LARGE SCALE GENOMIC DNA]</scope>
    <source>
        <strain evidence="8 9">PCC 7113</strain>
    </source>
</reference>
<evidence type="ECO:0000256" key="2">
    <source>
        <dbReference type="ARBA" id="ARBA00022777"/>
    </source>
</evidence>
<dbReference type="STRING" id="1173027.Mic7113_5146"/>
<evidence type="ECO:0000313" key="8">
    <source>
        <dbReference type="EMBL" id="AFZ20802.1"/>
    </source>
</evidence>
<dbReference type="Gene3D" id="3.30.450.20">
    <property type="entry name" value="PAS domain"/>
    <property type="match status" value="3"/>
</dbReference>
<dbReference type="InterPro" id="IPR000700">
    <property type="entry name" value="PAS-assoc_C"/>
</dbReference>
<dbReference type="InterPro" id="IPR000014">
    <property type="entry name" value="PAS"/>
</dbReference>
<dbReference type="PANTHER" id="PTHR43065:SF23">
    <property type="entry name" value="SENSOR HISTIDINE KINASE PDTAS"/>
    <property type="match status" value="1"/>
</dbReference>
<accession>K9WMN1</accession>
<dbReference type="GO" id="GO:0016301">
    <property type="term" value="F:kinase activity"/>
    <property type="evidence" value="ECO:0007669"/>
    <property type="project" value="UniProtKB-KW"/>
</dbReference>
<dbReference type="InterPro" id="IPR005467">
    <property type="entry name" value="His_kinase_dom"/>
</dbReference>
<feature type="domain" description="PAS" evidence="6">
    <location>
        <begin position="527"/>
        <end position="583"/>
    </location>
</feature>
<dbReference type="Gene3D" id="3.30.565.10">
    <property type="entry name" value="Histidine kinase-like ATPase, C-terminal domain"/>
    <property type="match status" value="1"/>
</dbReference>
<dbReference type="eggNOG" id="COG2203">
    <property type="taxonomic scope" value="Bacteria"/>
</dbReference>
<dbReference type="InterPro" id="IPR029016">
    <property type="entry name" value="GAF-like_dom_sf"/>
</dbReference>
<sequence>MALSRLPEPFLVCEQILDCIGAIALGITQAQSLNTILNTAVEEVRKILQTDRVLIYRFQSDGSGVVVVESVDVNWTSILNQTLDDSCFANHWAEAYNSSQFRAIEDIYTCEIQPCYLEFLAQLQVRANLIVPILANPPMPQSNRQNPLWGLLIAHHCSSDRSWQPLEVKLLQQVAMQVAIGFATTQRAIAIGQTQAVDSWHTEAIQRQEVQAKLQASQEFLHSIYEGAANSIFVVDVLPSGEFRFAGLNPAHEQLTGLRRQDIVGKSPEQVLPSTAAAAVSANYARCVEAGTTISYEECLPFQGKEAWWLTTLTPLRDAQSRIYQLTGTSINITDRKQAEEKLTRQKEFLRNVIDTNPNLIFVKDWEGRFTLVNQALANMYCTTVEGLTGKTDTDFNSNPAEVEHYLHDDRQVMNSLQSKFIPEETLTSRTGEVHYLQTLKKPLISPDGKARYVLVTATDITDRKRAEQERDREVAAKHRLFEQIEQQNQTLEAKVRERTAQLSIANEQLQQEVRERKRIEEALRESEQQFRQIFQDASIGMALTDFHTHQFIQVNPAWCRLLGYSASEIVSLTFDQITHPDDLPQDLYYLEQRDQGKLDSYRLEKRYFKKNGELIWANLTVTVLREQEGLPKFTLAMIEDITERKQAEELIQASLLEKETLLKEIHHRVKNNLQIISSLLRLQSRQIKDQWTLELFKESQNRVQAMALIHEKLYQSSNLAQIDFQEYITTLVEHLCRSYDIHQPAITIKINVKPVPLPIDTAIPCGLIINELVSNSLKYAFPGNQGGEICVNLQFKASPLNAPVHREQFILTISDNGRGLPEDLDFRNTRSLGLQLVCRLAKQIGGSLELSRSQGTEFKLIFAL</sequence>
<dbReference type="eggNOG" id="COG3920">
    <property type="taxonomic scope" value="Bacteria"/>
</dbReference>
<feature type="domain" description="PAS" evidence="6">
    <location>
        <begin position="217"/>
        <end position="291"/>
    </location>
</feature>
<dbReference type="SUPFAM" id="SSF55781">
    <property type="entry name" value="GAF domain-like"/>
    <property type="match status" value="1"/>
</dbReference>
<feature type="domain" description="PAC" evidence="7">
    <location>
        <begin position="421"/>
        <end position="473"/>
    </location>
</feature>
<proteinExistence type="inferred from homology"/>
<evidence type="ECO:0000259" key="7">
    <source>
        <dbReference type="PROSITE" id="PS50113"/>
    </source>
</evidence>
<dbReference type="PROSITE" id="PS50113">
    <property type="entry name" value="PAC"/>
    <property type="match status" value="3"/>
</dbReference>
<keyword evidence="2" id="KW-0808">Transferase</keyword>
<dbReference type="SMART" id="SM00086">
    <property type="entry name" value="PAC"/>
    <property type="match status" value="3"/>
</dbReference>
<dbReference type="InterPro" id="IPR036890">
    <property type="entry name" value="HATPase_C_sf"/>
</dbReference>
<dbReference type="Pfam" id="PF02518">
    <property type="entry name" value="HATPase_c"/>
    <property type="match status" value="1"/>
</dbReference>
<dbReference type="SUPFAM" id="SSF55874">
    <property type="entry name" value="ATPase domain of HSP90 chaperone/DNA topoisomerase II/histidine kinase"/>
    <property type="match status" value="1"/>
</dbReference>
<dbReference type="NCBIfam" id="TIGR00229">
    <property type="entry name" value="sensory_box"/>
    <property type="match status" value="3"/>
</dbReference>
<dbReference type="EMBL" id="CP003630">
    <property type="protein sequence ID" value="AFZ20802.1"/>
    <property type="molecule type" value="Genomic_DNA"/>
</dbReference>
<evidence type="ECO:0000259" key="4">
    <source>
        <dbReference type="PROSITE" id="PS50046"/>
    </source>
</evidence>
<keyword evidence="9" id="KW-1185">Reference proteome</keyword>
<protein>
    <submittedName>
        <fullName evidence="8">PAS domain S-box</fullName>
    </submittedName>
</protein>
<evidence type="ECO:0000259" key="6">
    <source>
        <dbReference type="PROSITE" id="PS50112"/>
    </source>
</evidence>
<dbReference type="eggNOG" id="COG4191">
    <property type="taxonomic scope" value="Bacteria"/>
</dbReference>
<feature type="domain" description="Histidine kinase" evidence="5">
    <location>
        <begin position="665"/>
        <end position="865"/>
    </location>
</feature>
<dbReference type="KEGG" id="mic:Mic7113_5146"/>
<dbReference type="InterPro" id="IPR013656">
    <property type="entry name" value="PAS_4"/>
</dbReference>
<feature type="domain" description="PAC" evidence="7">
    <location>
        <begin position="290"/>
        <end position="345"/>
    </location>
</feature>
<evidence type="ECO:0000256" key="3">
    <source>
        <dbReference type="SAM" id="Coils"/>
    </source>
</evidence>
<dbReference type="CDD" id="cd00130">
    <property type="entry name" value="PAS"/>
    <property type="match status" value="3"/>
</dbReference>
<dbReference type="Pfam" id="PF13426">
    <property type="entry name" value="PAS_9"/>
    <property type="match status" value="1"/>
</dbReference>
<dbReference type="InterPro" id="IPR016132">
    <property type="entry name" value="Phyto_chromo_attachment"/>
</dbReference>
<feature type="coiled-coil region" evidence="3">
    <location>
        <begin position="475"/>
        <end position="537"/>
    </location>
</feature>
<dbReference type="Pfam" id="PF08448">
    <property type="entry name" value="PAS_4"/>
    <property type="match status" value="2"/>
</dbReference>
<dbReference type="Proteomes" id="UP000010471">
    <property type="component" value="Chromosome"/>
</dbReference>
<dbReference type="SMART" id="SM00065">
    <property type="entry name" value="GAF"/>
    <property type="match status" value="1"/>
</dbReference>
<dbReference type="InterPro" id="IPR003594">
    <property type="entry name" value="HATPase_dom"/>
</dbReference>
<dbReference type="AlphaFoldDB" id="K9WMN1"/>
<feature type="domain" description="PAS" evidence="6">
    <location>
        <begin position="346"/>
        <end position="410"/>
    </location>
</feature>
<comment type="similarity">
    <text evidence="1">In the N-terminal section; belongs to the phytochrome family.</text>
</comment>
<dbReference type="InterPro" id="IPR035965">
    <property type="entry name" value="PAS-like_dom_sf"/>
</dbReference>
<feature type="domain" description="PAC" evidence="7">
    <location>
        <begin position="602"/>
        <end position="654"/>
    </location>
</feature>
<dbReference type="Pfam" id="PF07568">
    <property type="entry name" value="HisKA_2"/>
    <property type="match status" value="1"/>
</dbReference>
<dbReference type="InterPro" id="IPR001610">
    <property type="entry name" value="PAC"/>
</dbReference>
<gene>
    <name evidence="8" type="ORF">Mic7113_5146</name>
</gene>
<name>K9WMN1_9CYAN</name>
<dbReference type="InterPro" id="IPR011495">
    <property type="entry name" value="Sig_transdc_His_kin_sub2_dim/P"/>
</dbReference>
<dbReference type="Pfam" id="PF01590">
    <property type="entry name" value="GAF"/>
    <property type="match status" value="1"/>
</dbReference>
<dbReference type="HOGENOM" id="CLU_000445_114_57_3"/>
<dbReference type="OrthoDB" id="9758522at2"/>
<evidence type="ECO:0000313" key="9">
    <source>
        <dbReference type="Proteomes" id="UP000010471"/>
    </source>
</evidence>